<name>A0A5D2KG37_GOSTO</name>
<dbReference type="EMBL" id="CM017628">
    <property type="protein sequence ID" value="TYH65844.1"/>
    <property type="molecule type" value="Genomic_DNA"/>
</dbReference>
<protein>
    <submittedName>
        <fullName evidence="1">Uncharacterized protein</fullName>
    </submittedName>
</protein>
<dbReference type="Proteomes" id="UP000322667">
    <property type="component" value="Chromosome D06"/>
</dbReference>
<sequence>MGEHQTRLKVLDDNIKAIADSQTTMRRDFDMLAYLVEYQRRLLQEVLAKLNGTSIADSPGASPSMDFVGFTPLGHHKPAPVQMARFAGDHPERWVMQAERYFDFYQIKLDDRIKERRKRIWIGGSRR</sequence>
<evidence type="ECO:0000313" key="2">
    <source>
        <dbReference type="Proteomes" id="UP000322667"/>
    </source>
</evidence>
<gene>
    <name evidence="1" type="ORF">ES332_D06G083000v1</name>
</gene>
<organism evidence="1 2">
    <name type="scientific">Gossypium tomentosum</name>
    <name type="common">Hawaiian cotton</name>
    <name type="synonym">Gossypium sandvicense</name>
    <dbReference type="NCBI Taxonomy" id="34277"/>
    <lineage>
        <taxon>Eukaryota</taxon>
        <taxon>Viridiplantae</taxon>
        <taxon>Streptophyta</taxon>
        <taxon>Embryophyta</taxon>
        <taxon>Tracheophyta</taxon>
        <taxon>Spermatophyta</taxon>
        <taxon>Magnoliopsida</taxon>
        <taxon>eudicotyledons</taxon>
        <taxon>Gunneridae</taxon>
        <taxon>Pentapetalae</taxon>
        <taxon>rosids</taxon>
        <taxon>malvids</taxon>
        <taxon>Malvales</taxon>
        <taxon>Malvaceae</taxon>
        <taxon>Malvoideae</taxon>
        <taxon>Gossypium</taxon>
    </lineage>
</organism>
<proteinExistence type="predicted"/>
<evidence type="ECO:0000313" key="1">
    <source>
        <dbReference type="EMBL" id="TYH65844.1"/>
    </source>
</evidence>
<reference evidence="1 2" key="1">
    <citation type="submission" date="2019-07" db="EMBL/GenBank/DDBJ databases">
        <title>WGS assembly of Gossypium tomentosum.</title>
        <authorList>
            <person name="Chen Z.J."/>
            <person name="Sreedasyam A."/>
            <person name="Ando A."/>
            <person name="Song Q."/>
            <person name="De L."/>
            <person name="Hulse-Kemp A."/>
            <person name="Ding M."/>
            <person name="Ye W."/>
            <person name="Kirkbride R."/>
            <person name="Jenkins J."/>
            <person name="Plott C."/>
            <person name="Lovell J."/>
            <person name="Lin Y.-M."/>
            <person name="Vaughn R."/>
            <person name="Liu B."/>
            <person name="Li W."/>
            <person name="Simpson S."/>
            <person name="Scheffler B."/>
            <person name="Saski C."/>
            <person name="Grover C."/>
            <person name="Hu G."/>
            <person name="Conover J."/>
            <person name="Carlson J."/>
            <person name="Shu S."/>
            <person name="Boston L."/>
            <person name="Williams M."/>
            <person name="Peterson D."/>
            <person name="Mcgee K."/>
            <person name="Jones D."/>
            <person name="Wendel J."/>
            <person name="Stelly D."/>
            <person name="Grimwood J."/>
            <person name="Schmutz J."/>
        </authorList>
    </citation>
    <scope>NUCLEOTIDE SEQUENCE [LARGE SCALE GENOMIC DNA]</scope>
    <source>
        <strain evidence="1">7179.01</strain>
    </source>
</reference>
<keyword evidence="2" id="KW-1185">Reference proteome</keyword>
<accession>A0A5D2KG37</accession>
<dbReference type="AlphaFoldDB" id="A0A5D2KG37"/>